<reference evidence="1 2" key="1">
    <citation type="journal article" date="2022" name="Hortic Res">
        <title>A haplotype resolved chromosomal level avocado genome allows analysis of novel avocado genes.</title>
        <authorList>
            <person name="Nath O."/>
            <person name="Fletcher S.J."/>
            <person name="Hayward A."/>
            <person name="Shaw L.M."/>
            <person name="Masouleh A.K."/>
            <person name="Furtado A."/>
            <person name="Henry R.J."/>
            <person name="Mitter N."/>
        </authorList>
    </citation>
    <scope>NUCLEOTIDE SEQUENCE [LARGE SCALE GENOMIC DNA]</scope>
    <source>
        <strain evidence="2">cv. Hass</strain>
    </source>
</reference>
<protein>
    <submittedName>
        <fullName evidence="1">Uncharacterized protein</fullName>
    </submittedName>
</protein>
<dbReference type="Proteomes" id="UP001234297">
    <property type="component" value="Chromosome 5"/>
</dbReference>
<proteinExistence type="predicted"/>
<organism evidence="1 2">
    <name type="scientific">Persea americana</name>
    <name type="common">Avocado</name>
    <dbReference type="NCBI Taxonomy" id="3435"/>
    <lineage>
        <taxon>Eukaryota</taxon>
        <taxon>Viridiplantae</taxon>
        <taxon>Streptophyta</taxon>
        <taxon>Embryophyta</taxon>
        <taxon>Tracheophyta</taxon>
        <taxon>Spermatophyta</taxon>
        <taxon>Magnoliopsida</taxon>
        <taxon>Magnoliidae</taxon>
        <taxon>Laurales</taxon>
        <taxon>Lauraceae</taxon>
        <taxon>Persea</taxon>
    </lineage>
</organism>
<evidence type="ECO:0000313" key="1">
    <source>
        <dbReference type="EMBL" id="KAJ8640813.1"/>
    </source>
</evidence>
<dbReference type="EMBL" id="CM056813">
    <property type="protein sequence ID" value="KAJ8640813.1"/>
    <property type="molecule type" value="Genomic_DNA"/>
</dbReference>
<sequence>MDLDLKLENLMDKHTCIAHTCIAARRYGDGPDDELALESDGDYTRSIGYLKFSDYNNGTKDGKASDNLLNNVWYQPEEIFPVDGVPEERDHAFWVPVDDNYLSLAAKLEVILLSIPV</sequence>
<keyword evidence="2" id="KW-1185">Reference proteome</keyword>
<gene>
    <name evidence="1" type="ORF">MRB53_017507</name>
</gene>
<accession>A0ACC2M5T1</accession>
<comment type="caution">
    <text evidence="1">The sequence shown here is derived from an EMBL/GenBank/DDBJ whole genome shotgun (WGS) entry which is preliminary data.</text>
</comment>
<evidence type="ECO:0000313" key="2">
    <source>
        <dbReference type="Proteomes" id="UP001234297"/>
    </source>
</evidence>
<name>A0ACC2M5T1_PERAE</name>